<protein>
    <submittedName>
        <fullName evidence="2">SCP-2 sterol transfer family protein</fullName>
    </submittedName>
</protein>
<dbReference type="RefSeq" id="WP_157746473.1">
    <property type="nucleotide sequence ID" value="NZ_LT607754.1"/>
</dbReference>
<organism evidence="2 3">
    <name type="scientific">Micromonospora inositola</name>
    <dbReference type="NCBI Taxonomy" id="47865"/>
    <lineage>
        <taxon>Bacteria</taxon>
        <taxon>Bacillati</taxon>
        <taxon>Actinomycetota</taxon>
        <taxon>Actinomycetes</taxon>
        <taxon>Micromonosporales</taxon>
        <taxon>Micromonosporaceae</taxon>
        <taxon>Micromonospora</taxon>
    </lineage>
</organism>
<dbReference type="SUPFAM" id="SSF55718">
    <property type="entry name" value="SCP-like"/>
    <property type="match status" value="1"/>
</dbReference>
<keyword evidence="3" id="KW-1185">Reference proteome</keyword>
<gene>
    <name evidence="2" type="ORF">GA0070613_4793</name>
</gene>
<dbReference type="InterPro" id="IPR036527">
    <property type="entry name" value="SCP2_sterol-bd_dom_sf"/>
</dbReference>
<feature type="domain" description="SCP2" evidence="1">
    <location>
        <begin position="17"/>
        <end position="105"/>
    </location>
</feature>
<dbReference type="Pfam" id="PF02036">
    <property type="entry name" value="SCP2"/>
    <property type="match status" value="1"/>
</dbReference>
<dbReference type="InterPro" id="IPR003033">
    <property type="entry name" value="SCP2_sterol-bd_dom"/>
</dbReference>
<dbReference type="OrthoDB" id="3403150at2"/>
<proteinExistence type="predicted"/>
<dbReference type="Proteomes" id="UP000198221">
    <property type="component" value="Chromosome I"/>
</dbReference>
<evidence type="ECO:0000313" key="2">
    <source>
        <dbReference type="EMBL" id="SCG70635.1"/>
    </source>
</evidence>
<dbReference type="AlphaFoldDB" id="A0A1C5JJ92"/>
<evidence type="ECO:0000259" key="1">
    <source>
        <dbReference type="Pfam" id="PF02036"/>
    </source>
</evidence>
<name>A0A1C5JJ92_9ACTN</name>
<evidence type="ECO:0000313" key="3">
    <source>
        <dbReference type="Proteomes" id="UP000198221"/>
    </source>
</evidence>
<sequence>MSDPTAAFFDGLGRRGHEPLLEEATGTIRFDLGHDHEVDRWFVVIRQGDVRVSRDELEADSIVRADKGLFDRIVSGGENLYAAWVRNELRVEGEVRLARLIQRVFPGPPGAHHPRMFARERRRQA</sequence>
<dbReference type="EMBL" id="LT607754">
    <property type="protein sequence ID" value="SCG70635.1"/>
    <property type="molecule type" value="Genomic_DNA"/>
</dbReference>
<dbReference type="Gene3D" id="3.30.1050.10">
    <property type="entry name" value="SCP2 sterol-binding domain"/>
    <property type="match status" value="1"/>
</dbReference>
<accession>A0A1C5JJ92</accession>
<reference evidence="3" key="1">
    <citation type="submission" date="2016-06" db="EMBL/GenBank/DDBJ databases">
        <authorList>
            <person name="Varghese N."/>
            <person name="Submissions Spin"/>
        </authorList>
    </citation>
    <scope>NUCLEOTIDE SEQUENCE [LARGE SCALE GENOMIC DNA]</scope>
    <source>
        <strain evidence="3">DSM 43819</strain>
    </source>
</reference>